<reference evidence="2 3" key="1">
    <citation type="submission" date="2023-08" db="EMBL/GenBank/DDBJ databases">
        <title>Black Yeasts Isolated from many extreme environments.</title>
        <authorList>
            <person name="Coleine C."/>
            <person name="Stajich J.E."/>
            <person name="Selbmann L."/>
        </authorList>
    </citation>
    <scope>NUCLEOTIDE SEQUENCE [LARGE SCALE GENOMIC DNA]</scope>
    <source>
        <strain evidence="2 3">CCFEE 5885</strain>
    </source>
</reference>
<evidence type="ECO:0000313" key="2">
    <source>
        <dbReference type="EMBL" id="KAK5077731.1"/>
    </source>
</evidence>
<feature type="region of interest" description="Disordered" evidence="1">
    <location>
        <begin position="344"/>
        <end position="388"/>
    </location>
</feature>
<evidence type="ECO:0000313" key="3">
    <source>
        <dbReference type="Proteomes" id="UP001345013"/>
    </source>
</evidence>
<comment type="caution">
    <text evidence="2">The sequence shown here is derived from an EMBL/GenBank/DDBJ whole genome shotgun (WGS) entry which is preliminary data.</text>
</comment>
<name>A0ABR0JYR5_9EURO</name>
<organism evidence="2 3">
    <name type="scientific">Lithohypha guttulata</name>
    <dbReference type="NCBI Taxonomy" id="1690604"/>
    <lineage>
        <taxon>Eukaryota</taxon>
        <taxon>Fungi</taxon>
        <taxon>Dikarya</taxon>
        <taxon>Ascomycota</taxon>
        <taxon>Pezizomycotina</taxon>
        <taxon>Eurotiomycetes</taxon>
        <taxon>Chaetothyriomycetidae</taxon>
        <taxon>Chaetothyriales</taxon>
        <taxon>Trichomeriaceae</taxon>
        <taxon>Lithohypha</taxon>
    </lineage>
</organism>
<sequence>MSQNTFGNSLSAERALRILGNQTSEPPSRRTERYAYRTDDEPFSCGACGLMLFPWAPTGDQYSGICSECDHLNDEVQRQALEVYNRRLLSIGGPQRALRLGDRQCTCPCKCDENDGEQNDTDYEGDSEADDDIESHLTGPAVAAEQQMARTYGWKTNVIANQDEDNERSIFYEAPGHYAMACMHDISLPQESSLTNPENAVGRIEAELLGKVLEPWELEAVHLSTGRPYSSLSRTFPEARSMQLPTNWQSNEHSQPIPTCPHCSKHYSEEFIEWVQNDHATFCESCGIATKPGSLADDPDFHVFNVDFRRAMNSCYCRCDCPTDVASSAANGVSAFREASLELDPPLPALEQASPNPSWRSESPPPLVDTTPLDHAQPSYGPTQEGPAHAEISNEVAAYRQRLRESYNLPELRFSDNPDFVAASLEELEMALEDAETAVSFESLDEALSYASVAHFFARQFYGDDSDHPAIRRVQDYLRCLADRQSQRDQQGDEDEEMEDIS</sequence>
<dbReference type="EMBL" id="JAVRRG010000202">
    <property type="protein sequence ID" value="KAK5077731.1"/>
    <property type="molecule type" value="Genomic_DNA"/>
</dbReference>
<protein>
    <submittedName>
        <fullName evidence="2">Uncharacterized protein</fullName>
    </submittedName>
</protein>
<gene>
    <name evidence="2" type="ORF">LTR24_009362</name>
</gene>
<dbReference type="Proteomes" id="UP001345013">
    <property type="component" value="Unassembled WGS sequence"/>
</dbReference>
<keyword evidence="3" id="KW-1185">Reference proteome</keyword>
<proteinExistence type="predicted"/>
<accession>A0ABR0JYR5</accession>
<evidence type="ECO:0000256" key="1">
    <source>
        <dbReference type="SAM" id="MobiDB-lite"/>
    </source>
</evidence>